<protein>
    <submittedName>
        <fullName evidence="2">Helix-turn-helix transcriptional regulator</fullName>
    </submittedName>
</protein>
<dbReference type="CDD" id="cd00093">
    <property type="entry name" value="HTH_XRE"/>
    <property type="match status" value="1"/>
</dbReference>
<evidence type="ECO:0000313" key="3">
    <source>
        <dbReference type="Proteomes" id="UP001231941"/>
    </source>
</evidence>
<dbReference type="Pfam" id="PF01381">
    <property type="entry name" value="HTH_3"/>
    <property type="match status" value="1"/>
</dbReference>
<name>A0ABT9J105_9BACL</name>
<accession>A0ABT9J105</accession>
<feature type="domain" description="HTH cro/C1-type" evidence="1">
    <location>
        <begin position="17"/>
        <end position="64"/>
    </location>
</feature>
<proteinExistence type="predicted"/>
<organism evidence="2 3">
    <name type="scientific">Chengkuizengella axinellae</name>
    <dbReference type="NCBI Taxonomy" id="3064388"/>
    <lineage>
        <taxon>Bacteria</taxon>
        <taxon>Bacillati</taxon>
        <taxon>Bacillota</taxon>
        <taxon>Bacilli</taxon>
        <taxon>Bacillales</taxon>
        <taxon>Paenibacillaceae</taxon>
        <taxon>Chengkuizengella</taxon>
    </lineage>
</organism>
<sequence>MFGLGKPRSNFGKWIDRKGLKQQWISNKSGVSHGTISQLAINDDRVPTYRNAQKIIKALREVDPSVKADQFWDL</sequence>
<gene>
    <name evidence="2" type="ORF">Q5Y73_14150</name>
</gene>
<dbReference type="InterPro" id="IPR010982">
    <property type="entry name" value="Lambda_DNA-bd_dom_sf"/>
</dbReference>
<dbReference type="Gene3D" id="1.10.260.40">
    <property type="entry name" value="lambda repressor-like DNA-binding domains"/>
    <property type="match status" value="1"/>
</dbReference>
<dbReference type="EMBL" id="JAVAMP010000006">
    <property type="protein sequence ID" value="MDP5275255.1"/>
    <property type="molecule type" value="Genomic_DNA"/>
</dbReference>
<dbReference type="InterPro" id="IPR001387">
    <property type="entry name" value="Cro/C1-type_HTH"/>
</dbReference>
<keyword evidence="3" id="KW-1185">Reference proteome</keyword>
<dbReference type="Proteomes" id="UP001231941">
    <property type="component" value="Unassembled WGS sequence"/>
</dbReference>
<evidence type="ECO:0000313" key="2">
    <source>
        <dbReference type="EMBL" id="MDP5275255.1"/>
    </source>
</evidence>
<reference evidence="2 3" key="1">
    <citation type="submission" date="2023-08" db="EMBL/GenBank/DDBJ databases">
        <authorList>
            <person name="Park J.-S."/>
        </authorList>
    </citation>
    <scope>NUCLEOTIDE SEQUENCE [LARGE SCALE GENOMIC DNA]</scope>
    <source>
        <strain evidence="2 3">2205SS18-9</strain>
    </source>
</reference>
<comment type="caution">
    <text evidence="2">The sequence shown here is derived from an EMBL/GenBank/DDBJ whole genome shotgun (WGS) entry which is preliminary data.</text>
</comment>
<evidence type="ECO:0000259" key="1">
    <source>
        <dbReference type="Pfam" id="PF01381"/>
    </source>
</evidence>
<dbReference type="SUPFAM" id="SSF47413">
    <property type="entry name" value="lambda repressor-like DNA-binding domains"/>
    <property type="match status" value="1"/>
</dbReference>
<dbReference type="RefSeq" id="WP_305992563.1">
    <property type="nucleotide sequence ID" value="NZ_JAVAMP010000006.1"/>
</dbReference>